<dbReference type="Pfam" id="PF19763">
    <property type="entry name" value="DUF6250"/>
    <property type="match status" value="1"/>
</dbReference>
<reference evidence="2" key="2">
    <citation type="submission" date="2021-04" db="EMBL/GenBank/DDBJ databases">
        <authorList>
            <person name="Zhang T."/>
            <person name="Zhang Y."/>
            <person name="Lu D."/>
            <person name="Zuo D."/>
            <person name="Du Z."/>
        </authorList>
    </citation>
    <scope>NUCLEOTIDE SEQUENCE</scope>
    <source>
        <strain evidence="2">JR1</strain>
    </source>
</reference>
<organism evidence="2 3">
    <name type="scientific">Carboxylicivirga sediminis</name>
    <dbReference type="NCBI Taxonomy" id="2006564"/>
    <lineage>
        <taxon>Bacteria</taxon>
        <taxon>Pseudomonadati</taxon>
        <taxon>Bacteroidota</taxon>
        <taxon>Bacteroidia</taxon>
        <taxon>Marinilabiliales</taxon>
        <taxon>Marinilabiliaceae</taxon>
        <taxon>Carboxylicivirga</taxon>
    </lineage>
</organism>
<protein>
    <recommendedName>
        <fullName evidence="1">DUF6250 domain-containing protein</fullName>
    </recommendedName>
</protein>
<comment type="caution">
    <text evidence="2">The sequence shown here is derived from an EMBL/GenBank/DDBJ whole genome shotgun (WGS) entry which is preliminary data.</text>
</comment>
<sequence length="234" mass="27067">MKKNNVMRFSIVCCLLGVLLWQCNSRSDNELYGDEVLFDPAQWVVEQQPGGDVLFTDKGIEILDSSGCTVWFKSKLEGPIMIEYQVTMIDEQGSYDRVSDMNVFWMATDPIDKSNLFHAESQRRGQFRQYDRLNLYYVGCGGHDNTRTRFRRYNGTDIRPLEEGHDLSSPDVLLTPNLKYTVQLIANKGHVQYIRDGKEIFDIDDPDPYTSGWFGLRTYKSHQLISGFRVTKLH</sequence>
<name>A0A941F7B4_9BACT</name>
<dbReference type="EMBL" id="JAGTAR010000051">
    <property type="protein sequence ID" value="MBR8538146.1"/>
    <property type="molecule type" value="Genomic_DNA"/>
</dbReference>
<dbReference type="Proteomes" id="UP000679220">
    <property type="component" value="Unassembled WGS sequence"/>
</dbReference>
<evidence type="ECO:0000313" key="2">
    <source>
        <dbReference type="EMBL" id="MBR8538146.1"/>
    </source>
</evidence>
<evidence type="ECO:0000313" key="3">
    <source>
        <dbReference type="Proteomes" id="UP000679220"/>
    </source>
</evidence>
<dbReference type="AlphaFoldDB" id="A0A941F7B4"/>
<keyword evidence="3" id="KW-1185">Reference proteome</keyword>
<feature type="domain" description="DUF6250" evidence="1">
    <location>
        <begin position="63"/>
        <end position="228"/>
    </location>
</feature>
<dbReference type="InterPro" id="IPR046217">
    <property type="entry name" value="DUF6250"/>
</dbReference>
<reference evidence="2" key="1">
    <citation type="journal article" date="2018" name="Int. J. Syst. Evol. Microbiol.">
        <title>Carboxylicivirga sediminis sp. nov., isolated from coastal sediment.</title>
        <authorList>
            <person name="Wang F.Q."/>
            <person name="Ren L.H."/>
            <person name="Zou R.J."/>
            <person name="Sun Y.Z."/>
            <person name="Liu X.J."/>
            <person name="Jiang F."/>
            <person name="Liu L.J."/>
        </authorList>
    </citation>
    <scope>NUCLEOTIDE SEQUENCE</scope>
    <source>
        <strain evidence="2">JR1</strain>
    </source>
</reference>
<dbReference type="Gene3D" id="2.60.120.200">
    <property type="match status" value="1"/>
</dbReference>
<gene>
    <name evidence="2" type="ORF">KDU71_21425</name>
</gene>
<evidence type="ECO:0000259" key="1">
    <source>
        <dbReference type="Pfam" id="PF19763"/>
    </source>
</evidence>
<dbReference type="RefSeq" id="WP_212193170.1">
    <property type="nucleotide sequence ID" value="NZ_JAGTAR010000051.1"/>
</dbReference>
<proteinExistence type="predicted"/>
<accession>A0A941F7B4</accession>